<sequence>MILLSRPCAEDYWGDKLCTQKQIQDTSQRFQWSTKHSTPSDSVLSPHSLHVQCKRSPTFIPKFSSLEFKSRRICFTRFTGKAHRSLENSNKLKCGCLCGSI</sequence>
<accession>A0A2G9HZF9</accession>
<dbReference type="EMBL" id="NKXS01000670">
    <property type="protein sequence ID" value="PIN22901.1"/>
    <property type="molecule type" value="Genomic_DNA"/>
</dbReference>
<gene>
    <name evidence="1" type="ORF">CDL12_04394</name>
</gene>
<reference evidence="2" key="1">
    <citation type="journal article" date="2018" name="Gigascience">
        <title>Genome assembly of the Pink Ipe (Handroanthus impetiginosus, Bignoniaceae), a highly valued, ecologically keystone Neotropical timber forest tree.</title>
        <authorList>
            <person name="Silva-Junior O.B."/>
            <person name="Grattapaglia D."/>
            <person name="Novaes E."/>
            <person name="Collevatti R.G."/>
        </authorList>
    </citation>
    <scope>NUCLEOTIDE SEQUENCE [LARGE SCALE GENOMIC DNA]</scope>
    <source>
        <strain evidence="2">cv. UFG-1</strain>
    </source>
</reference>
<evidence type="ECO:0000313" key="2">
    <source>
        <dbReference type="Proteomes" id="UP000231279"/>
    </source>
</evidence>
<evidence type="ECO:0000313" key="1">
    <source>
        <dbReference type="EMBL" id="PIN22901.1"/>
    </source>
</evidence>
<keyword evidence="2" id="KW-1185">Reference proteome</keyword>
<organism evidence="1 2">
    <name type="scientific">Handroanthus impetiginosus</name>
    <dbReference type="NCBI Taxonomy" id="429701"/>
    <lineage>
        <taxon>Eukaryota</taxon>
        <taxon>Viridiplantae</taxon>
        <taxon>Streptophyta</taxon>
        <taxon>Embryophyta</taxon>
        <taxon>Tracheophyta</taxon>
        <taxon>Spermatophyta</taxon>
        <taxon>Magnoliopsida</taxon>
        <taxon>eudicotyledons</taxon>
        <taxon>Gunneridae</taxon>
        <taxon>Pentapetalae</taxon>
        <taxon>asterids</taxon>
        <taxon>lamiids</taxon>
        <taxon>Lamiales</taxon>
        <taxon>Bignoniaceae</taxon>
        <taxon>Crescentiina</taxon>
        <taxon>Tabebuia alliance</taxon>
        <taxon>Handroanthus</taxon>
    </lineage>
</organism>
<name>A0A2G9HZF9_9LAMI</name>
<dbReference type="AlphaFoldDB" id="A0A2G9HZF9"/>
<dbReference type="Proteomes" id="UP000231279">
    <property type="component" value="Unassembled WGS sequence"/>
</dbReference>
<protein>
    <submittedName>
        <fullName evidence="1">Uncharacterized protein</fullName>
    </submittedName>
</protein>
<proteinExistence type="predicted"/>
<comment type="caution">
    <text evidence="1">The sequence shown here is derived from an EMBL/GenBank/DDBJ whole genome shotgun (WGS) entry which is preliminary data.</text>
</comment>